<dbReference type="Proteomes" id="UP000812966">
    <property type="component" value="Unassembled WGS sequence"/>
</dbReference>
<protein>
    <submittedName>
        <fullName evidence="2">Uncharacterized protein</fullName>
    </submittedName>
</protein>
<feature type="transmembrane region" description="Helical" evidence="1">
    <location>
        <begin position="128"/>
        <end position="150"/>
    </location>
</feature>
<reference evidence="2" key="1">
    <citation type="submission" date="2020-04" db="EMBL/GenBank/DDBJ databases">
        <title>Analysis of mating type loci in Filobasidium floriforme.</title>
        <authorList>
            <person name="Nowrousian M."/>
        </authorList>
    </citation>
    <scope>NUCLEOTIDE SEQUENCE</scope>
    <source>
        <strain evidence="2">CBS 6242</strain>
    </source>
</reference>
<comment type="caution">
    <text evidence="2">The sequence shown here is derived from an EMBL/GenBank/DDBJ whole genome shotgun (WGS) entry which is preliminary data.</text>
</comment>
<organism evidence="2 3">
    <name type="scientific">Filobasidium floriforme</name>
    <dbReference type="NCBI Taxonomy" id="5210"/>
    <lineage>
        <taxon>Eukaryota</taxon>
        <taxon>Fungi</taxon>
        <taxon>Dikarya</taxon>
        <taxon>Basidiomycota</taxon>
        <taxon>Agaricomycotina</taxon>
        <taxon>Tremellomycetes</taxon>
        <taxon>Filobasidiales</taxon>
        <taxon>Filobasidiaceae</taxon>
        <taxon>Filobasidium</taxon>
    </lineage>
</organism>
<feature type="transmembrane region" description="Helical" evidence="1">
    <location>
        <begin position="162"/>
        <end position="185"/>
    </location>
</feature>
<name>A0A8K0NN06_9TREE</name>
<keyword evidence="1" id="KW-1133">Transmembrane helix</keyword>
<evidence type="ECO:0000313" key="3">
    <source>
        <dbReference type="Proteomes" id="UP000812966"/>
    </source>
</evidence>
<accession>A0A8K0NN06</accession>
<keyword evidence="3" id="KW-1185">Reference proteome</keyword>
<dbReference type="AlphaFoldDB" id="A0A8K0NN06"/>
<proteinExistence type="predicted"/>
<dbReference type="EMBL" id="JABELV010000195">
    <property type="protein sequence ID" value="KAG7528267.1"/>
    <property type="molecule type" value="Genomic_DNA"/>
</dbReference>
<evidence type="ECO:0000256" key="1">
    <source>
        <dbReference type="SAM" id="Phobius"/>
    </source>
</evidence>
<keyword evidence="1" id="KW-0472">Membrane</keyword>
<gene>
    <name evidence="2" type="ORF">FFLO_06299</name>
</gene>
<dbReference type="Gene3D" id="1.20.140.150">
    <property type="match status" value="1"/>
</dbReference>
<keyword evidence="1" id="KW-0812">Transmembrane</keyword>
<evidence type="ECO:0000313" key="2">
    <source>
        <dbReference type="EMBL" id="KAG7528267.1"/>
    </source>
</evidence>
<sequence length="205" mass="22253">MLPVLNGTPLSGEPNARDGIHTFVNIRDSIAAEPKNSGNGIEWRFGLTGWCAQTDAQIYGTPNTCVYKWFWTTDNSPQQLPNEITDSIAHTLSIMAFFEFLSAITSVVAFTILVLWPAVANIVKAYGAYVIAGLLTAFGLVATIGIPAIVVPAANDSELISVGLGTYCTIIGYVFATIAVVFWLLSTRREDWEKYTPSKEQKGDA</sequence>
<feature type="transmembrane region" description="Helical" evidence="1">
    <location>
        <begin position="94"/>
        <end position="116"/>
    </location>
</feature>